<dbReference type="InterPro" id="IPR008930">
    <property type="entry name" value="Terpenoid_cyclase/PrenylTrfase"/>
</dbReference>
<feature type="non-terminal residue" evidence="2">
    <location>
        <position position="92"/>
    </location>
</feature>
<dbReference type="InterPro" id="IPR032697">
    <property type="entry name" value="SQ_cyclase_N"/>
</dbReference>
<evidence type="ECO:0000313" key="3">
    <source>
        <dbReference type="Proteomes" id="UP000007174"/>
    </source>
</evidence>
<dbReference type="VEuPathDB" id="FungiDB:CH63R_11561"/>
<dbReference type="SUPFAM" id="SSF48239">
    <property type="entry name" value="Terpenoid cyclases/Protein prenyltransferases"/>
    <property type="match status" value="1"/>
</dbReference>
<protein>
    <recommendedName>
        <fullName evidence="1">Squalene cyclase N-terminal domain-containing protein</fullName>
    </recommendedName>
</protein>
<feature type="domain" description="Squalene cyclase N-terminal" evidence="1">
    <location>
        <begin position="22"/>
        <end position="91"/>
    </location>
</feature>
<dbReference type="HOGENOM" id="CLU_2418972_0_0_1"/>
<evidence type="ECO:0000259" key="1">
    <source>
        <dbReference type="Pfam" id="PF13249"/>
    </source>
</evidence>
<dbReference type="EMBL" id="CACQ02007716">
    <property type="protein sequence ID" value="CCF45399.1"/>
    <property type="molecule type" value="Genomic_DNA"/>
</dbReference>
<dbReference type="STRING" id="759273.H1VYT7"/>
<dbReference type="Pfam" id="PF13249">
    <property type="entry name" value="SQHop_cyclase_N"/>
    <property type="match status" value="1"/>
</dbReference>
<gene>
    <name evidence="2" type="ORF">CH063_14495</name>
</gene>
<dbReference type="AlphaFoldDB" id="H1VYT7"/>
<dbReference type="Gene3D" id="1.50.10.20">
    <property type="match status" value="1"/>
</dbReference>
<dbReference type="Proteomes" id="UP000007174">
    <property type="component" value="Unassembled WGS sequence"/>
</dbReference>
<accession>H1VYT7</accession>
<dbReference type="eggNOG" id="KOG0497">
    <property type="taxonomic scope" value="Eukaryota"/>
</dbReference>
<reference evidence="3" key="1">
    <citation type="journal article" date="2012" name="Nat. Genet.">
        <title>Lifestyle transitions in plant pathogenic Colletotrichum fungi deciphered by genome and transcriptome analyses.</title>
        <authorList>
            <person name="O'Connell R.J."/>
            <person name="Thon M.R."/>
            <person name="Hacquard S."/>
            <person name="Amyotte S.G."/>
            <person name="Kleemann J."/>
            <person name="Torres M.F."/>
            <person name="Damm U."/>
            <person name="Buiate E.A."/>
            <person name="Epstein L."/>
            <person name="Alkan N."/>
            <person name="Altmueller J."/>
            <person name="Alvarado-Balderrama L."/>
            <person name="Bauser C.A."/>
            <person name="Becker C."/>
            <person name="Birren B.W."/>
            <person name="Chen Z."/>
            <person name="Choi J."/>
            <person name="Crouch J.A."/>
            <person name="Duvick J.P."/>
            <person name="Farman M.A."/>
            <person name="Gan P."/>
            <person name="Heiman D."/>
            <person name="Henrissat B."/>
            <person name="Howard R.J."/>
            <person name="Kabbage M."/>
            <person name="Koch C."/>
            <person name="Kracher B."/>
            <person name="Kubo Y."/>
            <person name="Law A.D."/>
            <person name="Lebrun M.-H."/>
            <person name="Lee Y.-H."/>
            <person name="Miyara I."/>
            <person name="Moore N."/>
            <person name="Neumann U."/>
            <person name="Nordstroem K."/>
            <person name="Panaccione D.G."/>
            <person name="Panstruga R."/>
            <person name="Place M."/>
            <person name="Proctor R.H."/>
            <person name="Prusky D."/>
            <person name="Rech G."/>
            <person name="Reinhardt R."/>
            <person name="Rollins J.A."/>
            <person name="Rounsley S."/>
            <person name="Schardl C.L."/>
            <person name="Schwartz D.C."/>
            <person name="Shenoy N."/>
            <person name="Shirasu K."/>
            <person name="Sikhakolli U.R."/>
            <person name="Stueber K."/>
            <person name="Sukno S.A."/>
            <person name="Sweigard J.A."/>
            <person name="Takano Y."/>
            <person name="Takahara H."/>
            <person name="Trail F."/>
            <person name="van der Does H.C."/>
            <person name="Voll L.M."/>
            <person name="Will I."/>
            <person name="Young S."/>
            <person name="Zeng Q."/>
            <person name="Zhang J."/>
            <person name="Zhou S."/>
            <person name="Dickman M.B."/>
            <person name="Schulze-Lefert P."/>
            <person name="Ver Loren van Themaat E."/>
            <person name="Ma L.-J."/>
            <person name="Vaillancourt L.J."/>
        </authorList>
    </citation>
    <scope>NUCLEOTIDE SEQUENCE [LARGE SCALE GENOMIC DNA]</scope>
    <source>
        <strain evidence="3">IMI 349063</strain>
    </source>
</reference>
<evidence type="ECO:0000313" key="2">
    <source>
        <dbReference type="EMBL" id="CCF45399.1"/>
    </source>
</evidence>
<name>H1VYT7_COLHI</name>
<sequence>MTTETILSQQAIDLASSATDCIKQAADHAYSQMRPDGHWYLEVRSSISFTVQWLCIRQIIGPQLSREEATKFQAWILSQQSHENGSWGLAPS</sequence>
<proteinExistence type="predicted"/>
<organism evidence="2 3">
    <name type="scientific">Colletotrichum higginsianum (strain IMI 349063)</name>
    <name type="common">Crucifer anthracnose fungus</name>
    <dbReference type="NCBI Taxonomy" id="759273"/>
    <lineage>
        <taxon>Eukaryota</taxon>
        <taxon>Fungi</taxon>
        <taxon>Dikarya</taxon>
        <taxon>Ascomycota</taxon>
        <taxon>Pezizomycotina</taxon>
        <taxon>Sordariomycetes</taxon>
        <taxon>Hypocreomycetidae</taxon>
        <taxon>Glomerellales</taxon>
        <taxon>Glomerellaceae</taxon>
        <taxon>Colletotrichum</taxon>
        <taxon>Colletotrichum destructivum species complex</taxon>
    </lineage>
</organism>